<keyword evidence="2 5" id="KW-0812">Transmembrane</keyword>
<evidence type="ECO:0000313" key="7">
    <source>
        <dbReference type="EMBL" id="AGH24499.1"/>
    </source>
</evidence>
<evidence type="ECO:0000259" key="6">
    <source>
        <dbReference type="Pfam" id="PF00361"/>
    </source>
</evidence>
<feature type="transmembrane region" description="Helical" evidence="5">
    <location>
        <begin position="287"/>
        <end position="306"/>
    </location>
</feature>
<geneLocation type="mitochondrion" evidence="7"/>
<feature type="transmembrane region" description="Helical" evidence="5">
    <location>
        <begin position="464"/>
        <end position="480"/>
    </location>
</feature>
<feature type="transmembrane region" description="Helical" evidence="5">
    <location>
        <begin position="340"/>
        <end position="361"/>
    </location>
</feature>
<keyword evidence="4 5" id="KW-0472">Membrane</keyword>
<comment type="subcellular location">
    <subcellularLocation>
        <location evidence="1">Membrane</location>
        <topology evidence="1">Multi-pass membrane protein</topology>
    </subcellularLocation>
</comment>
<keyword evidence="7" id="KW-0496">Mitochondrion</keyword>
<gene>
    <name evidence="7" type="primary">nad2</name>
</gene>
<evidence type="ECO:0000256" key="3">
    <source>
        <dbReference type="ARBA" id="ARBA00022989"/>
    </source>
</evidence>
<evidence type="ECO:0000256" key="1">
    <source>
        <dbReference type="ARBA" id="ARBA00004141"/>
    </source>
</evidence>
<dbReference type="GO" id="GO:0016020">
    <property type="term" value="C:membrane"/>
    <property type="evidence" value="ECO:0007669"/>
    <property type="project" value="UniProtKB-SubCell"/>
</dbReference>
<dbReference type="Pfam" id="PF00361">
    <property type="entry name" value="Proton_antipo_M"/>
    <property type="match status" value="1"/>
</dbReference>
<feature type="transmembrane region" description="Helical" evidence="5">
    <location>
        <begin position="213"/>
        <end position="232"/>
    </location>
</feature>
<evidence type="ECO:0000256" key="2">
    <source>
        <dbReference type="ARBA" id="ARBA00022692"/>
    </source>
</evidence>
<name>M4QD88_SECEC</name>
<feature type="transmembrane region" description="Helical" evidence="5">
    <location>
        <begin position="114"/>
        <end position="132"/>
    </location>
</feature>
<reference evidence="7" key="3">
    <citation type="journal article" date="2006" name="RNA">
        <title>Hybrid E. coli--Mitochondrial ribonuclease P RNAs are catalytically active.</title>
        <authorList>
            <person name="Seif E."/>
            <person name="Cadieux A."/>
            <person name="Lang B.F."/>
        </authorList>
    </citation>
    <scope>NUCLEOTIDE SEQUENCE</scope>
    <source>
        <strain evidence="7">ATCC 50688</strain>
    </source>
</reference>
<feature type="transmembrane region" description="Helical" evidence="5">
    <location>
        <begin position="49"/>
        <end position="66"/>
    </location>
</feature>
<dbReference type="GO" id="GO:0016491">
    <property type="term" value="F:oxidoreductase activity"/>
    <property type="evidence" value="ECO:0007669"/>
    <property type="project" value="UniProtKB-KW"/>
</dbReference>
<dbReference type="GO" id="GO:0008137">
    <property type="term" value="F:NADH dehydrogenase (ubiquinone) activity"/>
    <property type="evidence" value="ECO:0007669"/>
    <property type="project" value="InterPro"/>
</dbReference>
<dbReference type="HAMAP" id="MF_00445">
    <property type="entry name" value="NDH1_NuoN_1"/>
    <property type="match status" value="1"/>
</dbReference>
<feature type="transmembrane region" description="Helical" evidence="5">
    <location>
        <begin position="253"/>
        <end position="275"/>
    </location>
</feature>
<reference evidence="7" key="4">
    <citation type="journal article" date="2013" name="Genome Biol. Evol.">
        <title>Strikingly bacteria-like and gene-rich mitochondrial genomes throughout jakobid protists.</title>
        <authorList>
            <person name="Burger G."/>
            <person name="Gray M.W."/>
            <person name="Forget L."/>
            <person name="Lang B.F."/>
        </authorList>
    </citation>
    <scope>NUCLEOTIDE SEQUENCE</scope>
    <source>
        <strain evidence="7">ATCC 50688</strain>
    </source>
</reference>
<feature type="transmembrane region" description="Helical" evidence="5">
    <location>
        <begin position="313"/>
        <end position="334"/>
    </location>
</feature>
<feature type="domain" description="NADH:quinone oxidoreductase/Mrp antiporter transmembrane" evidence="6">
    <location>
        <begin position="134"/>
        <end position="433"/>
    </location>
</feature>
<dbReference type="AlphaFoldDB" id="M4QD88"/>
<feature type="transmembrane region" description="Helical" evidence="5">
    <location>
        <begin position="138"/>
        <end position="157"/>
    </location>
</feature>
<evidence type="ECO:0000256" key="4">
    <source>
        <dbReference type="ARBA" id="ARBA00023136"/>
    </source>
</evidence>
<keyword evidence="7" id="KW-0560">Oxidoreductase</keyword>
<feature type="transmembrane region" description="Helical" evidence="5">
    <location>
        <begin position="381"/>
        <end position="403"/>
    </location>
</feature>
<dbReference type="NCBIfam" id="TIGR01770">
    <property type="entry name" value="NDH_I_N"/>
    <property type="match status" value="1"/>
</dbReference>
<keyword evidence="3 5" id="KW-1133">Transmembrane helix</keyword>
<organism evidence="7">
    <name type="scientific">Seculamonas ecuadoriensis</name>
    <name type="common">Flagellate</name>
    <dbReference type="NCBI Taxonomy" id="221724"/>
    <lineage>
        <taxon>Eukaryota</taxon>
        <taxon>Discoba</taxon>
        <taxon>Jakobida</taxon>
        <taxon>Histionina</taxon>
        <taxon>Seculamonas</taxon>
    </lineage>
</organism>
<dbReference type="InterPro" id="IPR010096">
    <property type="entry name" value="NADH-Q_OxRdtase_suN/2"/>
</dbReference>
<feature type="transmembrane region" description="Helical" evidence="5">
    <location>
        <begin position="169"/>
        <end position="193"/>
    </location>
</feature>
<reference evidence="7" key="1">
    <citation type="journal article" date="2003" name="Mol. Biol. Evol.">
        <title>Structure of the bc1 complex from Seculamonas ecuadoriensis, a jakobid flagellate with an ancestral mitochondrial genome.</title>
        <authorList>
            <person name="Marx S."/>
            <person name="Baumgartner M."/>
            <person name="Kannan S."/>
            <person name="Braun H.P."/>
            <person name="Lang B.F."/>
            <person name="Burger G."/>
        </authorList>
    </citation>
    <scope>NUCLEOTIDE SEQUENCE</scope>
    <source>
        <strain evidence="7">ATCC 50688</strain>
    </source>
</reference>
<proteinExistence type="inferred from homology"/>
<dbReference type="GO" id="GO:0042773">
    <property type="term" value="P:ATP synthesis coupled electron transport"/>
    <property type="evidence" value="ECO:0007669"/>
    <property type="project" value="InterPro"/>
</dbReference>
<feature type="transmembrane region" description="Helical" evidence="5">
    <location>
        <begin position="18"/>
        <end position="37"/>
    </location>
</feature>
<feature type="transmembrane region" description="Helical" evidence="5">
    <location>
        <begin position="409"/>
        <end position="439"/>
    </location>
</feature>
<reference evidence="7" key="2">
    <citation type="journal article" date="2004" name="RNA">
        <title>Mitochondrial 3' tRNA editing in the jakobid Seculamonas ecuadoriensis: a novel mechanism and implications for tRNA processing.</title>
        <authorList>
            <person name="Leigh J."/>
            <person name="Lang B.F."/>
        </authorList>
    </citation>
    <scope>NUCLEOTIDE SEQUENCE</scope>
    <source>
        <strain evidence="7">ATCC 50688</strain>
    </source>
</reference>
<protein>
    <submittedName>
        <fullName evidence="7">NADH dehydrogenase subunit 2</fullName>
        <ecNumber evidence="7">1.6.5.3</ecNumber>
    </submittedName>
</protein>
<dbReference type="EMBL" id="KC353359">
    <property type="protein sequence ID" value="AGH24499.1"/>
    <property type="molecule type" value="Genomic_DNA"/>
</dbReference>
<dbReference type="PRINTS" id="PR01434">
    <property type="entry name" value="NADHDHGNASE5"/>
</dbReference>
<sequence length="497" mass="55223">MNFMYFFQNDFKAMFPEIFLGIAILAILTYGVIYSTSGKHSFPLMIRPALWLAVLSLMITIILVINNPLCNQTLANNLLIIDNFTSFSKIIVLGSSLIVLIMSVDFIKKEKINFFEYAVLILLSVLGMLFIISSYDLMTMYLAIEFQSLCLYVLAAFKRNSMLSAEAGLKYFILGAFASGILLFGISLVYGFTGLTSFEDLAKLLTFANSDNLIVSTGLVIGMVFIGVALLFKIYAVPFHVWVPDVYEGSPTIVTAFFAITPSISVLSLLIRLMLSTFYDFISYWQPVLLFCAIGSMLIGSIVALTQYKIKRLLAYSAISHVGYVLLGIASGTPEGIQSLLVYVVIYIAMSINFFTVILSLRKAKGTTVEKLNEFTGLYKINPILAVTLALVLFSMAGIPPLAGFFSKLYIFLAAIQSSLLLPVFIGIVASIIGSVYYLRIVKLMYFDKPIQWTVFEQIDKQKSIILAITFLFLVFFFLYPSPLLLASHKAALTICL</sequence>
<dbReference type="InterPro" id="IPR001750">
    <property type="entry name" value="ND/Mrp_TM"/>
</dbReference>
<evidence type="ECO:0000256" key="5">
    <source>
        <dbReference type="SAM" id="Phobius"/>
    </source>
</evidence>
<dbReference type="EC" id="1.6.5.3" evidence="7"/>
<accession>M4QD88</accession>
<dbReference type="PANTHER" id="PTHR22773">
    <property type="entry name" value="NADH DEHYDROGENASE"/>
    <property type="match status" value="1"/>
</dbReference>
<feature type="transmembrane region" description="Helical" evidence="5">
    <location>
        <begin position="86"/>
        <end position="107"/>
    </location>
</feature>